<dbReference type="GO" id="GO:0005743">
    <property type="term" value="C:mitochondrial inner membrane"/>
    <property type="evidence" value="ECO:0007669"/>
    <property type="project" value="UniProtKB-SubCell"/>
</dbReference>
<dbReference type="PANTHER" id="PTHR11410:SF0">
    <property type="entry name" value="ATP SYNTHASE SUBUNIT A"/>
    <property type="match status" value="1"/>
</dbReference>
<evidence type="ECO:0000256" key="7">
    <source>
        <dbReference type="ARBA" id="ARBA00022989"/>
    </source>
</evidence>
<proteinExistence type="inferred from homology"/>
<evidence type="ECO:0000256" key="9">
    <source>
        <dbReference type="ARBA" id="ARBA00023136"/>
    </source>
</evidence>
<comment type="subcellular location">
    <subcellularLocation>
        <location evidence="1">Membrane</location>
        <topology evidence="1">Multi-pass membrane protein</topology>
    </subcellularLocation>
    <subcellularLocation>
        <location evidence="11">Mitochondrion inner membrane</location>
        <topology evidence="11">Multi-pass membrane protein</topology>
    </subcellularLocation>
</comment>
<dbReference type="Pfam" id="PF00119">
    <property type="entry name" value="ATP-synt_A"/>
    <property type="match status" value="1"/>
</dbReference>
<dbReference type="InterPro" id="IPR000568">
    <property type="entry name" value="ATP_synth_F0_asu"/>
</dbReference>
<dbReference type="PRINTS" id="PR00123">
    <property type="entry name" value="ATPASEA"/>
</dbReference>
<dbReference type="PANTHER" id="PTHR11410">
    <property type="entry name" value="ATP SYNTHASE SUBUNIT A"/>
    <property type="match status" value="1"/>
</dbReference>
<accession>A0A9E7V7G5</accession>
<comment type="similarity">
    <text evidence="2">Belongs to the ATPase A chain family.</text>
</comment>
<reference evidence="13" key="1">
    <citation type="journal article" date="2022" name="Polar Biol.">
        <title>Mitochondrial genomes provide insight into interfamilial relationships within Pycnogonida.</title>
        <authorList>
            <person name="Zehnpfennig J.R."/>
            <person name="Varney R.M."/>
            <person name="Halanych K.M."/>
            <person name="Mahon A.R."/>
        </authorList>
    </citation>
    <scope>NUCLEOTIDE SEQUENCE</scope>
</reference>
<dbReference type="InterPro" id="IPR045083">
    <property type="entry name" value="ATP_synth_F0_asu_bact/mt"/>
</dbReference>
<keyword evidence="9 12" id="KW-0472">Membrane</keyword>
<dbReference type="NCBIfam" id="TIGR01131">
    <property type="entry name" value="ATP_synt_6_or_A"/>
    <property type="match status" value="1"/>
</dbReference>
<dbReference type="GO" id="GO:0046933">
    <property type="term" value="F:proton-transporting ATP synthase activity, rotational mechanism"/>
    <property type="evidence" value="ECO:0007669"/>
    <property type="project" value="TreeGrafter"/>
</dbReference>
<keyword evidence="8" id="KW-0406">Ion transport</keyword>
<evidence type="ECO:0000256" key="1">
    <source>
        <dbReference type="ARBA" id="ARBA00004141"/>
    </source>
</evidence>
<feature type="transmembrane region" description="Helical" evidence="12">
    <location>
        <begin position="86"/>
        <end position="106"/>
    </location>
</feature>
<geneLocation type="mitochondrion" evidence="13"/>
<keyword evidence="10" id="KW-0066">ATP synthesis</keyword>
<evidence type="ECO:0000256" key="3">
    <source>
        <dbReference type="ARBA" id="ARBA00022448"/>
    </source>
</evidence>
<dbReference type="InterPro" id="IPR035908">
    <property type="entry name" value="F0_ATP_A_sf"/>
</dbReference>
<feature type="transmembrane region" description="Helical" evidence="12">
    <location>
        <begin position="20"/>
        <end position="37"/>
    </location>
</feature>
<dbReference type="GO" id="GO:0045259">
    <property type="term" value="C:proton-transporting ATP synthase complex"/>
    <property type="evidence" value="ECO:0007669"/>
    <property type="project" value="UniProtKB-KW"/>
</dbReference>
<feature type="transmembrane region" description="Helical" evidence="12">
    <location>
        <begin position="173"/>
        <end position="206"/>
    </location>
</feature>
<keyword evidence="3" id="KW-0813">Transport</keyword>
<evidence type="ECO:0000256" key="11">
    <source>
        <dbReference type="RuleBase" id="RU004450"/>
    </source>
</evidence>
<dbReference type="EMBL" id="OK649915">
    <property type="protein sequence ID" value="UZA61304.1"/>
    <property type="molecule type" value="Genomic_DNA"/>
</dbReference>
<gene>
    <name evidence="13" type="primary">atp6</name>
</gene>
<evidence type="ECO:0000313" key="13">
    <source>
        <dbReference type="EMBL" id="UZA61304.1"/>
    </source>
</evidence>
<dbReference type="CDD" id="cd00310">
    <property type="entry name" value="ATP-synt_Fo_a_6"/>
    <property type="match status" value="1"/>
</dbReference>
<evidence type="ECO:0000256" key="8">
    <source>
        <dbReference type="ARBA" id="ARBA00023065"/>
    </source>
</evidence>
<evidence type="ECO:0000256" key="5">
    <source>
        <dbReference type="ARBA" id="ARBA00022692"/>
    </source>
</evidence>
<organism evidence="13">
    <name type="scientific">Rhynchothorax sp. JZ-2022</name>
    <dbReference type="NCBI Taxonomy" id="2992009"/>
    <lineage>
        <taxon>Eukaryota</taxon>
        <taxon>Metazoa</taxon>
        <taxon>Ecdysozoa</taxon>
        <taxon>Arthropoda</taxon>
        <taxon>Chelicerata</taxon>
        <taxon>Pycnogonida</taxon>
        <taxon>Pantopoda</taxon>
        <taxon>Rhynchothorax</taxon>
    </lineage>
</organism>
<sequence>MMNNLFSIFDPTSSLLDSKLNWISLLIIMMFLYYNYWLISSRFLKLMHISFYTSEMGIMFFTIMLMIFMNNFMGLFPYIFTGTSHLLITLPLALFLWLTYFMYGWVMNTYKMLAHLVPVGTPMVLMPFMVLIESISNFIRPITLSVRLMANMTAGHLLISLMSSICEKLSFNYIVIVIMLQMLLMILELAVAIIQSYVFTTLMFLYYNEMN</sequence>
<evidence type="ECO:0000256" key="12">
    <source>
        <dbReference type="SAM" id="Phobius"/>
    </source>
</evidence>
<evidence type="ECO:0000256" key="6">
    <source>
        <dbReference type="ARBA" id="ARBA00022781"/>
    </source>
</evidence>
<dbReference type="SUPFAM" id="SSF81336">
    <property type="entry name" value="F1F0 ATP synthase subunit A"/>
    <property type="match status" value="1"/>
</dbReference>
<evidence type="ECO:0000256" key="2">
    <source>
        <dbReference type="ARBA" id="ARBA00006810"/>
    </source>
</evidence>
<keyword evidence="7 12" id="KW-1133">Transmembrane helix</keyword>
<dbReference type="AlphaFoldDB" id="A0A9E7V7G5"/>
<dbReference type="InterPro" id="IPR023011">
    <property type="entry name" value="ATP_synth_F0_asu_AS"/>
</dbReference>
<keyword evidence="5 12" id="KW-0812">Transmembrane</keyword>
<dbReference type="PROSITE" id="PS00449">
    <property type="entry name" value="ATPASE_A"/>
    <property type="match status" value="1"/>
</dbReference>
<evidence type="ECO:0000256" key="4">
    <source>
        <dbReference type="ARBA" id="ARBA00022547"/>
    </source>
</evidence>
<protein>
    <recommendedName>
        <fullName evidence="11">ATP synthase subunit a</fullName>
    </recommendedName>
</protein>
<dbReference type="Gene3D" id="1.20.120.220">
    <property type="entry name" value="ATP synthase, F0 complex, subunit A"/>
    <property type="match status" value="1"/>
</dbReference>
<keyword evidence="6" id="KW-0375">Hydrogen ion transport</keyword>
<keyword evidence="13" id="KW-0496">Mitochondrion</keyword>
<name>A0A9E7V7G5_9CHEL</name>
<keyword evidence="4" id="KW-0138">CF(0)</keyword>
<feature type="transmembrane region" description="Helical" evidence="12">
    <location>
        <begin position="113"/>
        <end position="132"/>
    </location>
</feature>
<evidence type="ECO:0000256" key="10">
    <source>
        <dbReference type="ARBA" id="ARBA00023310"/>
    </source>
</evidence>